<feature type="domain" description="O-antigen ligase-related" evidence="6">
    <location>
        <begin position="201"/>
        <end position="331"/>
    </location>
</feature>
<evidence type="ECO:0000256" key="4">
    <source>
        <dbReference type="ARBA" id="ARBA00023136"/>
    </source>
</evidence>
<keyword evidence="2 5" id="KW-0812">Transmembrane</keyword>
<dbReference type="GO" id="GO:0016020">
    <property type="term" value="C:membrane"/>
    <property type="evidence" value="ECO:0007669"/>
    <property type="project" value="UniProtKB-SubCell"/>
</dbReference>
<dbReference type="EMBL" id="PQLX01000001">
    <property type="protein sequence ID" value="POU68165.1"/>
    <property type="molecule type" value="Genomic_DNA"/>
</dbReference>
<name>A0A2S4S2S0_CITAM</name>
<sequence>MATVQKIYSSLFLACFFVSIAAPIFPGTTGGMMYHVLFISLIPAVMLPWVLKMKIQFLLSFMLSFFIVLMMTSIALANEDNVNFSSFTSSLKVLYFGVYILMGYVYVRCSNRSVESFYKTYFWLVIVSIIVGIIELTVPSISYLLYKRESMEILDDKLSSIFNTTYHLAFFLFFGYLYYLQKFISSLQNPSDTKLFSVFLMMLAIFSMILLTQSRMFVMMSALISIFLVSILMLKRINKPNILLSLAIVAIIVCGAIFSFWDTFATKFYYIIYGVDFLLSGQLDFSGDGIGSFNTRINQILFSIAQIHDNPFVGVGSGKDIYLESLYAYLLYKYAVPGLVFYFVALYFLVKKVNVILHWDISFKEKIFFKACYWFFILSPFYFLSGPLFEVPKLSLFFFVLIGIVYGYDKVEK</sequence>
<feature type="transmembrane region" description="Helical" evidence="5">
    <location>
        <begin position="121"/>
        <end position="146"/>
    </location>
</feature>
<comment type="caution">
    <text evidence="7">The sequence shown here is derived from an EMBL/GenBank/DDBJ whole genome shotgun (WGS) entry which is preliminary data.</text>
</comment>
<feature type="transmembrane region" description="Helical" evidence="5">
    <location>
        <begin position="158"/>
        <end position="180"/>
    </location>
</feature>
<feature type="transmembrane region" description="Helical" evidence="5">
    <location>
        <begin position="331"/>
        <end position="350"/>
    </location>
</feature>
<dbReference type="RefSeq" id="WP_103775081.1">
    <property type="nucleotide sequence ID" value="NZ_PQLX01000001.1"/>
</dbReference>
<feature type="transmembrane region" description="Helical" evidence="5">
    <location>
        <begin position="371"/>
        <end position="388"/>
    </location>
</feature>
<organism evidence="7 8">
    <name type="scientific">Citrobacter amalonaticus</name>
    <dbReference type="NCBI Taxonomy" id="35703"/>
    <lineage>
        <taxon>Bacteria</taxon>
        <taxon>Pseudomonadati</taxon>
        <taxon>Pseudomonadota</taxon>
        <taxon>Gammaproteobacteria</taxon>
        <taxon>Enterobacterales</taxon>
        <taxon>Enterobacteriaceae</taxon>
        <taxon>Citrobacter</taxon>
    </lineage>
</organism>
<accession>A0A2S4S2S0</accession>
<evidence type="ECO:0000259" key="6">
    <source>
        <dbReference type="Pfam" id="PF04932"/>
    </source>
</evidence>
<evidence type="ECO:0000313" key="8">
    <source>
        <dbReference type="Proteomes" id="UP000237003"/>
    </source>
</evidence>
<evidence type="ECO:0000256" key="1">
    <source>
        <dbReference type="ARBA" id="ARBA00004141"/>
    </source>
</evidence>
<keyword evidence="3 5" id="KW-1133">Transmembrane helix</keyword>
<feature type="transmembrane region" description="Helical" evidence="5">
    <location>
        <begin position="7"/>
        <end position="26"/>
    </location>
</feature>
<evidence type="ECO:0000313" key="7">
    <source>
        <dbReference type="EMBL" id="POU68165.1"/>
    </source>
</evidence>
<proteinExistence type="predicted"/>
<feature type="transmembrane region" description="Helical" evidence="5">
    <location>
        <begin position="217"/>
        <end position="234"/>
    </location>
</feature>
<feature type="transmembrane region" description="Helical" evidence="5">
    <location>
        <begin position="394"/>
        <end position="411"/>
    </location>
</feature>
<dbReference type="Pfam" id="PF04932">
    <property type="entry name" value="Wzy_C"/>
    <property type="match status" value="1"/>
</dbReference>
<evidence type="ECO:0000256" key="2">
    <source>
        <dbReference type="ARBA" id="ARBA00022692"/>
    </source>
</evidence>
<reference evidence="7 8" key="1">
    <citation type="submission" date="2018-01" db="EMBL/GenBank/DDBJ databases">
        <title>Complete genome sequences of 14 Citrobacter spp. isolated from plant in Canada.</title>
        <authorList>
            <person name="Bhandare S.G."/>
            <person name="Colavecchio A."/>
            <person name="Jeukens J."/>
            <person name="Emond-Rheault J.-G."/>
            <person name="Freschi L."/>
            <person name="Hamel J."/>
            <person name="Kukavica-Ibrulj I."/>
            <person name="Levesque R."/>
            <person name="Goodridge L."/>
        </authorList>
    </citation>
    <scope>NUCLEOTIDE SEQUENCE [LARGE SCALE GENOMIC DNA]</scope>
    <source>
        <strain evidence="7 8">S1285</strain>
    </source>
</reference>
<feature type="transmembrane region" description="Helical" evidence="5">
    <location>
        <begin position="32"/>
        <end position="51"/>
    </location>
</feature>
<protein>
    <recommendedName>
        <fullName evidence="6">O-antigen ligase-related domain-containing protein</fullName>
    </recommendedName>
</protein>
<keyword evidence="4 5" id="KW-0472">Membrane</keyword>
<dbReference type="Proteomes" id="UP000237003">
    <property type="component" value="Unassembled WGS sequence"/>
</dbReference>
<feature type="transmembrane region" description="Helical" evidence="5">
    <location>
        <begin position="89"/>
        <end position="109"/>
    </location>
</feature>
<feature type="transmembrane region" description="Helical" evidence="5">
    <location>
        <begin position="58"/>
        <end position="77"/>
    </location>
</feature>
<comment type="subcellular location">
    <subcellularLocation>
        <location evidence="1">Membrane</location>
        <topology evidence="1">Multi-pass membrane protein</topology>
    </subcellularLocation>
</comment>
<feature type="transmembrane region" description="Helical" evidence="5">
    <location>
        <begin position="192"/>
        <end position="211"/>
    </location>
</feature>
<dbReference type="InterPro" id="IPR007016">
    <property type="entry name" value="O-antigen_ligase-rel_domated"/>
</dbReference>
<evidence type="ECO:0000256" key="5">
    <source>
        <dbReference type="SAM" id="Phobius"/>
    </source>
</evidence>
<gene>
    <name evidence="7" type="ORF">C3430_03550</name>
</gene>
<feature type="transmembrane region" description="Helical" evidence="5">
    <location>
        <begin position="241"/>
        <end position="261"/>
    </location>
</feature>
<evidence type="ECO:0000256" key="3">
    <source>
        <dbReference type="ARBA" id="ARBA00022989"/>
    </source>
</evidence>
<dbReference type="AlphaFoldDB" id="A0A2S4S2S0"/>